<dbReference type="NCBIfam" id="NF033855">
    <property type="entry name" value="tRNA_MNMC2"/>
    <property type="match status" value="1"/>
</dbReference>
<gene>
    <name evidence="2" type="ORF">JCM15548_12459</name>
</gene>
<dbReference type="Gene3D" id="3.40.50.150">
    <property type="entry name" value="Vaccinia Virus protein VP39"/>
    <property type="match status" value="1"/>
</dbReference>
<dbReference type="EMBL" id="BAZW01000019">
    <property type="protein sequence ID" value="GAO30203.1"/>
    <property type="molecule type" value="Genomic_DNA"/>
</dbReference>
<dbReference type="OrthoDB" id="9786494at2"/>
<dbReference type="PANTHER" id="PTHR39963">
    <property type="entry name" value="SLL0983 PROTEIN"/>
    <property type="match status" value="1"/>
</dbReference>
<name>A0A0E9LY24_9BACT</name>
<dbReference type="AlphaFoldDB" id="A0A0E9LY24"/>
<dbReference type="InterPro" id="IPR008471">
    <property type="entry name" value="MnmC-like_methylTransf"/>
</dbReference>
<dbReference type="InterPro" id="IPR047785">
    <property type="entry name" value="tRNA_MNMC2"/>
</dbReference>
<evidence type="ECO:0000259" key="1">
    <source>
        <dbReference type="Pfam" id="PF05430"/>
    </source>
</evidence>
<comment type="caution">
    <text evidence="2">The sequence shown here is derived from an EMBL/GenBank/DDBJ whole genome shotgun (WGS) entry which is preliminary data.</text>
</comment>
<dbReference type="SUPFAM" id="SSF53335">
    <property type="entry name" value="S-adenosyl-L-methionine-dependent methyltransferases"/>
    <property type="match status" value="1"/>
</dbReference>
<dbReference type="PANTHER" id="PTHR39963:SF1">
    <property type="entry name" value="MNMC-LIKE METHYLTRANSFERASE DOMAIN-CONTAINING PROTEIN"/>
    <property type="match status" value="1"/>
</dbReference>
<feature type="domain" description="MnmC-like methyltransferase" evidence="1">
    <location>
        <begin position="135"/>
        <end position="218"/>
    </location>
</feature>
<dbReference type="GO" id="GO:0004808">
    <property type="term" value="F:tRNA (5-methylaminomethyl-2-thiouridylate)(34)-methyltransferase activity"/>
    <property type="evidence" value="ECO:0007669"/>
    <property type="project" value="InterPro"/>
</dbReference>
<keyword evidence="3" id="KW-1185">Reference proteome</keyword>
<accession>A0A0E9LY24</accession>
<protein>
    <submittedName>
        <fullName evidence="2">Putative peptidase</fullName>
    </submittedName>
</protein>
<evidence type="ECO:0000313" key="2">
    <source>
        <dbReference type="EMBL" id="GAO30203.1"/>
    </source>
</evidence>
<reference evidence="2 3" key="1">
    <citation type="journal article" date="2015" name="Microbes Environ.">
        <title>Distribution and evolution of nitrogen fixation genes in the phylum bacteroidetes.</title>
        <authorList>
            <person name="Inoue J."/>
            <person name="Oshima K."/>
            <person name="Suda W."/>
            <person name="Sakamoto M."/>
            <person name="Iino T."/>
            <person name="Noda S."/>
            <person name="Hongoh Y."/>
            <person name="Hattori M."/>
            <person name="Ohkuma M."/>
        </authorList>
    </citation>
    <scope>NUCLEOTIDE SEQUENCE [LARGE SCALE GENOMIC DNA]</scope>
    <source>
        <strain evidence="2">JCM 15548</strain>
    </source>
</reference>
<evidence type="ECO:0000313" key="3">
    <source>
        <dbReference type="Proteomes" id="UP000032900"/>
    </source>
</evidence>
<dbReference type="RefSeq" id="WP_062124980.1">
    <property type="nucleotide sequence ID" value="NZ_BAZW01000019.1"/>
</dbReference>
<sequence>MRPELRISEDGSSTLYRADLDEHYHSFHGAIQESMHVFIEAGLKNVRPKSALNILEIGFGTGLNALLTWIHKPEGIIHYHGLEKYPVDPDLTALINYPQLLGGERVLRHFSAMHAGVWDQEMVIQDDFLLTKLKVDLCDFEFKTRYDLVYFDAFAPEKQPELWTDTIFRNIFNKMSHGGVLTTYSAKGAVRRSMQAAGFEVERIPGPPGKREMLRATKE</sequence>
<dbReference type="Pfam" id="PF05430">
    <property type="entry name" value="Methyltransf_30"/>
    <property type="match status" value="1"/>
</dbReference>
<dbReference type="STRING" id="1236989.JCM15548_12459"/>
<dbReference type="InterPro" id="IPR029063">
    <property type="entry name" value="SAM-dependent_MTases_sf"/>
</dbReference>
<dbReference type="Proteomes" id="UP000032900">
    <property type="component" value="Unassembled WGS sequence"/>
</dbReference>
<dbReference type="GO" id="GO:0016645">
    <property type="term" value="F:oxidoreductase activity, acting on the CH-NH group of donors"/>
    <property type="evidence" value="ECO:0007669"/>
    <property type="project" value="InterPro"/>
</dbReference>
<organism evidence="2 3">
    <name type="scientific">Geofilum rubicundum JCM 15548</name>
    <dbReference type="NCBI Taxonomy" id="1236989"/>
    <lineage>
        <taxon>Bacteria</taxon>
        <taxon>Pseudomonadati</taxon>
        <taxon>Bacteroidota</taxon>
        <taxon>Bacteroidia</taxon>
        <taxon>Marinilabiliales</taxon>
        <taxon>Marinilabiliaceae</taxon>
        <taxon>Geofilum</taxon>
    </lineage>
</organism>
<proteinExistence type="predicted"/>